<dbReference type="OrthoDB" id="1892195at2759"/>
<dbReference type="InterPro" id="IPR005379">
    <property type="entry name" value="FDM1-5/IDN2_XH"/>
</dbReference>
<comment type="caution">
    <text evidence="2">The sequence shown here is derived from an EMBL/GenBank/DDBJ whole genome shotgun (WGS) entry which is preliminary data.</text>
</comment>
<protein>
    <submittedName>
        <fullName evidence="2">XH domain-containing protein</fullName>
    </submittedName>
</protein>
<dbReference type="GO" id="GO:0080188">
    <property type="term" value="P:gene silencing by siRNA-directed DNA methylation"/>
    <property type="evidence" value="ECO:0007669"/>
    <property type="project" value="InterPro"/>
</dbReference>
<dbReference type="AlphaFoldDB" id="A0A1Q3BQW1"/>
<name>A0A1Q3BQW1_CEPFO</name>
<dbReference type="InParanoid" id="A0A1Q3BQW1"/>
<dbReference type="InterPro" id="IPR045177">
    <property type="entry name" value="FDM1-5/IDN2"/>
</dbReference>
<proteinExistence type="predicted"/>
<gene>
    <name evidence="2" type="ORF">CFOL_v3_13786</name>
</gene>
<keyword evidence="3" id="KW-1185">Reference proteome</keyword>
<feature type="non-terminal residue" evidence="2">
    <location>
        <position position="1"/>
    </location>
</feature>
<dbReference type="PANTHER" id="PTHR21596">
    <property type="entry name" value="RIBONUCLEASE P SUBUNIT P38"/>
    <property type="match status" value="1"/>
</dbReference>
<sequence>DIQVKRLGDLDTKPFHEAMKRKYMDREAGRRALELCSLWDNHLRNPEWYPFKVGGVDGNHQVYTIMDISDRLKALVRGEEYLRIVTTTIMEMNEHNPSGRYVVPELWNNEANRRATLQEGVAVVLKKWKATKNSK</sequence>
<feature type="domain" description="Factor of DNA methylation 1-5/IDN2" evidence="1">
    <location>
        <begin position="5"/>
        <end position="133"/>
    </location>
</feature>
<evidence type="ECO:0000313" key="3">
    <source>
        <dbReference type="Proteomes" id="UP000187406"/>
    </source>
</evidence>
<reference evidence="3" key="1">
    <citation type="submission" date="2016-04" db="EMBL/GenBank/DDBJ databases">
        <title>Cephalotus genome sequencing.</title>
        <authorList>
            <person name="Fukushima K."/>
            <person name="Hasebe M."/>
            <person name="Fang X."/>
        </authorList>
    </citation>
    <scope>NUCLEOTIDE SEQUENCE [LARGE SCALE GENOMIC DNA]</scope>
    <source>
        <strain evidence="3">cv. St1</strain>
    </source>
</reference>
<organism evidence="2 3">
    <name type="scientific">Cephalotus follicularis</name>
    <name type="common">Albany pitcher plant</name>
    <dbReference type="NCBI Taxonomy" id="3775"/>
    <lineage>
        <taxon>Eukaryota</taxon>
        <taxon>Viridiplantae</taxon>
        <taxon>Streptophyta</taxon>
        <taxon>Embryophyta</taxon>
        <taxon>Tracheophyta</taxon>
        <taxon>Spermatophyta</taxon>
        <taxon>Magnoliopsida</taxon>
        <taxon>eudicotyledons</taxon>
        <taxon>Gunneridae</taxon>
        <taxon>Pentapetalae</taxon>
        <taxon>rosids</taxon>
        <taxon>fabids</taxon>
        <taxon>Oxalidales</taxon>
        <taxon>Cephalotaceae</taxon>
        <taxon>Cephalotus</taxon>
    </lineage>
</organism>
<evidence type="ECO:0000313" key="2">
    <source>
        <dbReference type="EMBL" id="GAV70288.1"/>
    </source>
</evidence>
<accession>A0A1Q3BQW1</accession>
<dbReference type="PANTHER" id="PTHR21596:SF65">
    <property type="entry name" value="PROTEIN INVOLVED IN DE NOVO 2-RELATED"/>
    <property type="match status" value="1"/>
</dbReference>
<dbReference type="Proteomes" id="UP000187406">
    <property type="component" value="Unassembled WGS sequence"/>
</dbReference>
<dbReference type="STRING" id="3775.A0A1Q3BQW1"/>
<dbReference type="Pfam" id="PF03469">
    <property type="entry name" value="XH"/>
    <property type="match status" value="1"/>
</dbReference>
<dbReference type="EMBL" id="BDDD01000794">
    <property type="protein sequence ID" value="GAV70288.1"/>
    <property type="molecule type" value="Genomic_DNA"/>
</dbReference>
<evidence type="ECO:0000259" key="1">
    <source>
        <dbReference type="Pfam" id="PF03469"/>
    </source>
</evidence>